<organism evidence="2 3">
    <name type="scientific">Nitrospira japonica</name>
    <dbReference type="NCBI Taxonomy" id="1325564"/>
    <lineage>
        <taxon>Bacteria</taxon>
        <taxon>Pseudomonadati</taxon>
        <taxon>Nitrospirota</taxon>
        <taxon>Nitrospiria</taxon>
        <taxon>Nitrospirales</taxon>
        <taxon>Nitrospiraceae</taxon>
        <taxon>Nitrospira</taxon>
    </lineage>
</organism>
<dbReference type="RefSeq" id="WP_080886851.1">
    <property type="nucleotide sequence ID" value="NZ_LT828648.1"/>
</dbReference>
<dbReference type="EMBL" id="LT828648">
    <property type="protein sequence ID" value="SLM48479.1"/>
    <property type="molecule type" value="Genomic_DNA"/>
</dbReference>
<dbReference type="STRING" id="1325564.NSJP_2307"/>
<sequence>MADSPDKSVRNQVQTHLRASDRMLLSIEPHLLTEEMQIARDSIRRLKQMITLQQDRLKKARHQPGGSSSHARRLRASTVDALSICKLTLLQLKQSADQLKIAWASLDD</sequence>
<evidence type="ECO:0000313" key="3">
    <source>
        <dbReference type="Proteomes" id="UP000192042"/>
    </source>
</evidence>
<proteinExistence type="predicted"/>
<dbReference type="Proteomes" id="UP000192042">
    <property type="component" value="Chromosome I"/>
</dbReference>
<keyword evidence="3" id="KW-1185">Reference proteome</keyword>
<accession>A0A1W1I6H5</accession>
<feature type="region of interest" description="Disordered" evidence="1">
    <location>
        <begin position="55"/>
        <end position="74"/>
    </location>
</feature>
<protein>
    <submittedName>
        <fullName evidence="2">Uncharacterized protein</fullName>
    </submittedName>
</protein>
<reference evidence="2 3" key="1">
    <citation type="submission" date="2017-03" db="EMBL/GenBank/DDBJ databases">
        <authorList>
            <person name="Afonso C.L."/>
            <person name="Miller P.J."/>
            <person name="Scott M.A."/>
            <person name="Spackman E."/>
            <person name="Goraichik I."/>
            <person name="Dimitrov K.M."/>
            <person name="Suarez D.L."/>
            <person name="Swayne D.E."/>
        </authorList>
    </citation>
    <scope>NUCLEOTIDE SEQUENCE [LARGE SCALE GENOMIC DNA]</scope>
    <source>
        <strain evidence="2">Genome sequencing of Nitrospira japonica strain NJ11</strain>
    </source>
</reference>
<dbReference type="AlphaFoldDB" id="A0A1W1I6H5"/>
<evidence type="ECO:0000313" key="2">
    <source>
        <dbReference type="EMBL" id="SLM48479.1"/>
    </source>
</evidence>
<name>A0A1W1I6H5_9BACT</name>
<gene>
    <name evidence="2" type="ORF">NSJP_2307</name>
</gene>
<dbReference type="KEGG" id="nja:NSJP_2307"/>
<evidence type="ECO:0000256" key="1">
    <source>
        <dbReference type="SAM" id="MobiDB-lite"/>
    </source>
</evidence>